<evidence type="ECO:0000256" key="8">
    <source>
        <dbReference type="ARBA" id="ARBA00047671"/>
    </source>
</evidence>
<evidence type="ECO:0000256" key="3">
    <source>
        <dbReference type="ARBA" id="ARBA00022741"/>
    </source>
</evidence>
<dbReference type="InterPro" id="IPR002316">
    <property type="entry name" value="Pro-tRNA-ligase_IIa"/>
</dbReference>
<dbReference type="EC" id="6.1.1.15" evidence="1"/>
<dbReference type="PANTHER" id="PTHR42753:SF10">
    <property type="entry name" value="PROLINE--TRNA LIGASE, MITOCHONDRIAL-RELATED"/>
    <property type="match status" value="1"/>
</dbReference>
<accession>A0A443R278</accession>
<dbReference type="InterPro" id="IPR045864">
    <property type="entry name" value="aa-tRNA-synth_II/BPL/LPL"/>
</dbReference>
<dbReference type="InterPro" id="IPR006195">
    <property type="entry name" value="aa-tRNA-synth_II"/>
</dbReference>
<dbReference type="GO" id="GO:0005739">
    <property type="term" value="C:mitochondrion"/>
    <property type="evidence" value="ECO:0007669"/>
    <property type="project" value="TreeGrafter"/>
</dbReference>
<keyword evidence="2 10" id="KW-0436">Ligase</keyword>
<dbReference type="OrthoDB" id="10267474at2759"/>
<comment type="catalytic activity">
    <reaction evidence="8">
        <text>tRNA(Pro) + L-proline + ATP = L-prolyl-tRNA(Pro) + AMP + diphosphate</text>
        <dbReference type="Rhea" id="RHEA:14305"/>
        <dbReference type="Rhea" id="RHEA-COMP:9700"/>
        <dbReference type="Rhea" id="RHEA-COMP:9702"/>
        <dbReference type="ChEBI" id="CHEBI:30616"/>
        <dbReference type="ChEBI" id="CHEBI:33019"/>
        <dbReference type="ChEBI" id="CHEBI:60039"/>
        <dbReference type="ChEBI" id="CHEBI:78442"/>
        <dbReference type="ChEBI" id="CHEBI:78532"/>
        <dbReference type="ChEBI" id="CHEBI:456215"/>
        <dbReference type="EC" id="6.1.1.15"/>
    </reaction>
</comment>
<evidence type="ECO:0000256" key="2">
    <source>
        <dbReference type="ARBA" id="ARBA00022598"/>
    </source>
</evidence>
<keyword evidence="11" id="KW-1185">Reference proteome</keyword>
<dbReference type="InterPro" id="IPR036621">
    <property type="entry name" value="Anticodon-bd_dom_sf"/>
</dbReference>
<organism evidence="10 11">
    <name type="scientific">Dinothrombium tinctorium</name>
    <dbReference type="NCBI Taxonomy" id="1965070"/>
    <lineage>
        <taxon>Eukaryota</taxon>
        <taxon>Metazoa</taxon>
        <taxon>Ecdysozoa</taxon>
        <taxon>Arthropoda</taxon>
        <taxon>Chelicerata</taxon>
        <taxon>Arachnida</taxon>
        <taxon>Acari</taxon>
        <taxon>Acariformes</taxon>
        <taxon>Trombidiformes</taxon>
        <taxon>Prostigmata</taxon>
        <taxon>Anystina</taxon>
        <taxon>Parasitengona</taxon>
        <taxon>Trombidioidea</taxon>
        <taxon>Trombidiidae</taxon>
        <taxon>Dinothrombium</taxon>
    </lineage>
</organism>
<dbReference type="PANTHER" id="PTHR42753">
    <property type="entry name" value="MITOCHONDRIAL RIBOSOME PROTEIN L39/PROLYL-TRNA LIGASE FAMILY MEMBER"/>
    <property type="match status" value="1"/>
</dbReference>
<evidence type="ECO:0000313" key="10">
    <source>
        <dbReference type="EMBL" id="RWS09381.1"/>
    </source>
</evidence>
<keyword evidence="3" id="KW-0547">Nucleotide-binding</keyword>
<keyword evidence="4" id="KW-0067">ATP-binding</keyword>
<evidence type="ECO:0000256" key="1">
    <source>
        <dbReference type="ARBA" id="ARBA00012831"/>
    </source>
</evidence>
<evidence type="ECO:0000256" key="5">
    <source>
        <dbReference type="ARBA" id="ARBA00022917"/>
    </source>
</evidence>
<evidence type="ECO:0000256" key="6">
    <source>
        <dbReference type="ARBA" id="ARBA00023146"/>
    </source>
</evidence>
<evidence type="ECO:0000259" key="9">
    <source>
        <dbReference type="PROSITE" id="PS50862"/>
    </source>
</evidence>
<dbReference type="SUPFAM" id="SSF52954">
    <property type="entry name" value="Class II aaRS ABD-related"/>
    <property type="match status" value="1"/>
</dbReference>
<dbReference type="Pfam" id="PF03129">
    <property type="entry name" value="HGTP_anticodon"/>
    <property type="match status" value="1"/>
</dbReference>
<dbReference type="GO" id="GO:0005524">
    <property type="term" value="F:ATP binding"/>
    <property type="evidence" value="ECO:0007669"/>
    <property type="project" value="UniProtKB-KW"/>
</dbReference>
<dbReference type="InterPro" id="IPR004154">
    <property type="entry name" value="Anticodon-bd"/>
</dbReference>
<dbReference type="GO" id="GO:0006433">
    <property type="term" value="P:prolyl-tRNA aminoacylation"/>
    <property type="evidence" value="ECO:0007669"/>
    <property type="project" value="InterPro"/>
</dbReference>
<evidence type="ECO:0000256" key="7">
    <source>
        <dbReference type="ARBA" id="ARBA00029731"/>
    </source>
</evidence>
<dbReference type="Gene3D" id="3.30.930.10">
    <property type="entry name" value="Bira Bifunctional Protein, Domain 2"/>
    <property type="match status" value="1"/>
</dbReference>
<reference evidence="10 11" key="1">
    <citation type="journal article" date="2018" name="Gigascience">
        <title>Genomes of trombidid mites reveal novel predicted allergens and laterally-transferred genes associated with secondary metabolism.</title>
        <authorList>
            <person name="Dong X."/>
            <person name="Chaisiri K."/>
            <person name="Xia D."/>
            <person name="Armstrong S.D."/>
            <person name="Fang Y."/>
            <person name="Donnelly M.J."/>
            <person name="Kadowaki T."/>
            <person name="McGarry J.W."/>
            <person name="Darby A.C."/>
            <person name="Makepeace B.L."/>
        </authorList>
    </citation>
    <scope>NUCLEOTIDE SEQUENCE [LARGE SCALE GENOMIC DNA]</scope>
    <source>
        <strain evidence="10">UoL-WK</strain>
    </source>
</reference>
<dbReference type="SUPFAM" id="SSF55681">
    <property type="entry name" value="Class II aaRS and biotin synthetases"/>
    <property type="match status" value="1"/>
</dbReference>
<keyword evidence="6" id="KW-0030">Aminoacyl-tRNA synthetase</keyword>
<dbReference type="AlphaFoldDB" id="A0A443R278"/>
<dbReference type="InterPro" id="IPR002314">
    <property type="entry name" value="aa-tRNA-synt_IIb"/>
</dbReference>
<proteinExistence type="predicted"/>
<evidence type="ECO:0000313" key="11">
    <source>
        <dbReference type="Proteomes" id="UP000285301"/>
    </source>
</evidence>
<dbReference type="Pfam" id="PF00587">
    <property type="entry name" value="tRNA-synt_2b"/>
    <property type="match status" value="1"/>
</dbReference>
<dbReference type="Proteomes" id="UP000285301">
    <property type="component" value="Unassembled WGS sequence"/>
</dbReference>
<dbReference type="PROSITE" id="PS50862">
    <property type="entry name" value="AA_TRNA_LIGASE_II"/>
    <property type="match status" value="1"/>
</dbReference>
<evidence type="ECO:0000256" key="4">
    <source>
        <dbReference type="ARBA" id="ARBA00022840"/>
    </source>
</evidence>
<dbReference type="GO" id="GO:0004827">
    <property type="term" value="F:proline-tRNA ligase activity"/>
    <property type="evidence" value="ECO:0007669"/>
    <property type="project" value="UniProtKB-EC"/>
</dbReference>
<sequence>MEAIGAQRILMPSMVHSSLLQKSGRWTQYARELFRLKDRNDEDYCLAPTHEEVVTGIVKHNTVSKKQLPLFLYQISNKFRDEIRHKKGLLRAKEFIMKDLYTFDLDELSAQSTYENVCESYSRIFKRLKLNFKKVKATTGLIGGKVSHEFHLLSNVGEDTLMICESCGYGCNEDIEVEMKLKLCPYCNNQLVSQKAIEVGHSFLLGTKYTEPFELSIDNKYLEMGCFGLGVSRILAAAVEVLSTENQMRFPLLIAPYKVSIITPKKGSNEEKNNITQFGEDLASHLSDNMFYDDVIIDDRSHLTIGRRMNDNKLWGIPYIVVVGKKALNETPKVEMISAYNNESFEMTQSEIIDYFNRVRNLNEVNE</sequence>
<protein>
    <recommendedName>
        <fullName evidence="1">proline--tRNA ligase</fullName>
        <ecNumber evidence="1">6.1.1.15</ecNumber>
    </recommendedName>
    <alternativeName>
        <fullName evidence="7">Prolyl-tRNA synthetase</fullName>
    </alternativeName>
</protein>
<dbReference type="STRING" id="1965070.A0A443R278"/>
<name>A0A443R278_9ACAR</name>
<dbReference type="PRINTS" id="PR01046">
    <property type="entry name" value="TRNASYNTHPRO"/>
</dbReference>
<feature type="domain" description="Aminoacyl-transfer RNA synthetases class-II family profile" evidence="9">
    <location>
        <begin position="1"/>
        <end position="251"/>
    </location>
</feature>
<dbReference type="Gene3D" id="3.40.50.800">
    <property type="entry name" value="Anticodon-binding domain"/>
    <property type="match status" value="1"/>
</dbReference>
<dbReference type="InterPro" id="IPR050062">
    <property type="entry name" value="Pro-tRNA_synthetase"/>
</dbReference>
<comment type="caution">
    <text evidence="10">The sequence shown here is derived from an EMBL/GenBank/DDBJ whole genome shotgun (WGS) entry which is preliminary data.</text>
</comment>
<gene>
    <name evidence="10" type="ORF">B4U79_14976</name>
</gene>
<dbReference type="EMBL" id="NCKU01002536">
    <property type="protein sequence ID" value="RWS09381.1"/>
    <property type="molecule type" value="Genomic_DNA"/>
</dbReference>
<keyword evidence="5" id="KW-0648">Protein biosynthesis</keyword>